<dbReference type="HAMAP" id="MF_00170">
    <property type="entry name" value="Rib_5P_isom_A"/>
    <property type="match status" value="1"/>
</dbReference>
<dbReference type="GO" id="GO:0004751">
    <property type="term" value="F:ribose-5-phosphate isomerase activity"/>
    <property type="evidence" value="ECO:0007669"/>
    <property type="project" value="UniProtKB-EC"/>
</dbReference>
<reference evidence="3 4" key="1">
    <citation type="submission" date="2021-01" db="EMBL/GenBank/DDBJ databases">
        <title>Belnapia mucosa sp. nov. and Belnapia arida sp. nov., isolated from the Tabernas Desert (Almeria, Spain).</title>
        <authorList>
            <person name="Molina-Menor E."/>
            <person name="Vidal-Verdu A."/>
            <person name="Calonge A."/>
            <person name="Satari L."/>
            <person name="Pereto J."/>
            <person name="Porcar M."/>
        </authorList>
    </citation>
    <scope>NUCLEOTIDE SEQUENCE [LARGE SCALE GENOMIC DNA]</scope>
    <source>
        <strain evidence="3 4">T18</strain>
    </source>
</reference>
<feature type="binding site" evidence="2">
    <location>
        <begin position="29"/>
        <end position="32"/>
    </location>
    <ligand>
        <name>substrate</name>
    </ligand>
</feature>
<dbReference type="InterPro" id="IPR037171">
    <property type="entry name" value="NagB/RpiA_transferase-like"/>
</dbReference>
<keyword evidence="4" id="KW-1185">Reference proteome</keyword>
<dbReference type="InterPro" id="IPR004788">
    <property type="entry name" value="Ribose5P_isomerase_type_A"/>
</dbReference>
<dbReference type="Gene3D" id="3.40.50.1360">
    <property type="match status" value="1"/>
</dbReference>
<comment type="pathway">
    <text evidence="2">Carbohydrate degradation; pentose phosphate pathway; D-ribose 5-phosphate from D-ribulose 5-phosphate (non-oxidative stage): step 1/1.</text>
</comment>
<evidence type="ECO:0000313" key="4">
    <source>
        <dbReference type="Proteomes" id="UP000660885"/>
    </source>
</evidence>
<comment type="function">
    <text evidence="2">Catalyzes the reversible conversion of ribose-5-phosphate to ribulose 5-phosphate.</text>
</comment>
<name>A0ABS1U3Z3_9PROT</name>
<dbReference type="Proteomes" id="UP000660885">
    <property type="component" value="Unassembled WGS sequence"/>
</dbReference>
<dbReference type="CDD" id="cd01398">
    <property type="entry name" value="RPI_A"/>
    <property type="match status" value="1"/>
</dbReference>
<feature type="active site" description="Proton acceptor" evidence="2">
    <location>
        <position position="107"/>
    </location>
</feature>
<keyword evidence="1 2" id="KW-0413">Isomerase</keyword>
<protein>
    <recommendedName>
        <fullName evidence="2">Ribose-5-phosphate isomerase A</fullName>
        <ecNumber evidence="2">5.3.1.6</ecNumber>
    </recommendedName>
    <alternativeName>
        <fullName evidence="2">Phosphoriboisomerase A</fullName>
        <shortName evidence="2">PRI</shortName>
    </alternativeName>
</protein>
<comment type="similarity">
    <text evidence="2">Belongs to the ribose 5-phosphate isomerase family.</text>
</comment>
<feature type="binding site" evidence="2">
    <location>
        <begin position="84"/>
        <end position="87"/>
    </location>
    <ligand>
        <name>substrate</name>
    </ligand>
</feature>
<dbReference type="InterPro" id="IPR050262">
    <property type="entry name" value="Ribose-5P_isomerase"/>
</dbReference>
<sequence length="228" mass="23325">MSGQDRQKRQAAEAAAALVEPGMLIGLGSGSTAALVVEALAARQAAGLRIAGGVPTSEGTATLARRLGLPLAELDERPLDLAIDGADEVEEGSFALLKGRGGALLREKMVATAARRLLIVIDEGKLVPRLGRGVLPVELVDFGQRATLARLAALGLTPTLRQGKDGRPFRSDGGHLIADCATGPIADAAALDRALHAIPGVVETGLFLGLAPQLLVGTADGRVLTLDS</sequence>
<evidence type="ECO:0000256" key="2">
    <source>
        <dbReference type="HAMAP-Rule" id="MF_00170"/>
    </source>
</evidence>
<dbReference type="InterPro" id="IPR020672">
    <property type="entry name" value="Ribose5P_isomerase_typA_subgr"/>
</dbReference>
<dbReference type="NCBIfam" id="TIGR00021">
    <property type="entry name" value="rpiA"/>
    <property type="match status" value="1"/>
</dbReference>
<dbReference type="PANTHER" id="PTHR43748">
    <property type="entry name" value="RIBOSE-5-PHOSPHATE ISOMERASE 3, CHLOROPLASTIC-RELATED"/>
    <property type="match status" value="1"/>
</dbReference>
<dbReference type="RefSeq" id="WP_202832156.1">
    <property type="nucleotide sequence ID" value="NZ_JAETWB010000004.1"/>
</dbReference>
<organism evidence="3 4">
    <name type="scientific">Belnapia arida</name>
    <dbReference type="NCBI Taxonomy" id="2804533"/>
    <lineage>
        <taxon>Bacteria</taxon>
        <taxon>Pseudomonadati</taxon>
        <taxon>Pseudomonadota</taxon>
        <taxon>Alphaproteobacteria</taxon>
        <taxon>Acetobacterales</taxon>
        <taxon>Roseomonadaceae</taxon>
        <taxon>Belnapia</taxon>
    </lineage>
</organism>
<evidence type="ECO:0000313" key="3">
    <source>
        <dbReference type="EMBL" id="MBL6078895.1"/>
    </source>
</evidence>
<accession>A0ABS1U3Z3</accession>
<dbReference type="NCBIfam" id="NF001924">
    <property type="entry name" value="PRK00702.1"/>
    <property type="match status" value="1"/>
</dbReference>
<comment type="caution">
    <text evidence="3">The sequence shown here is derived from an EMBL/GenBank/DDBJ whole genome shotgun (WGS) entry which is preliminary data.</text>
</comment>
<feature type="binding site" evidence="2">
    <location>
        <position position="125"/>
    </location>
    <ligand>
        <name>substrate</name>
    </ligand>
</feature>
<evidence type="ECO:0000256" key="1">
    <source>
        <dbReference type="ARBA" id="ARBA00023235"/>
    </source>
</evidence>
<dbReference type="SUPFAM" id="SSF100950">
    <property type="entry name" value="NagB/RpiA/CoA transferase-like"/>
    <property type="match status" value="1"/>
</dbReference>
<dbReference type="Gene3D" id="3.30.70.260">
    <property type="match status" value="1"/>
</dbReference>
<dbReference type="EC" id="5.3.1.6" evidence="2"/>
<dbReference type="SUPFAM" id="SSF75445">
    <property type="entry name" value="D-ribose-5-phosphate isomerase (RpiA), lid domain"/>
    <property type="match status" value="1"/>
</dbReference>
<dbReference type="PANTHER" id="PTHR43748:SF3">
    <property type="entry name" value="RIBOSE-5-PHOSPHATE ISOMERASE 3, CHLOROPLASTIC-RELATED"/>
    <property type="match status" value="1"/>
</dbReference>
<comment type="subunit">
    <text evidence="2">Homodimer.</text>
</comment>
<dbReference type="EMBL" id="JAETWB010000004">
    <property type="protein sequence ID" value="MBL6078895.1"/>
    <property type="molecule type" value="Genomic_DNA"/>
</dbReference>
<proteinExistence type="inferred from homology"/>
<comment type="catalytic activity">
    <reaction evidence="2">
        <text>aldehydo-D-ribose 5-phosphate = D-ribulose 5-phosphate</text>
        <dbReference type="Rhea" id="RHEA:14657"/>
        <dbReference type="ChEBI" id="CHEBI:58121"/>
        <dbReference type="ChEBI" id="CHEBI:58273"/>
        <dbReference type="EC" id="5.3.1.6"/>
    </reaction>
</comment>
<dbReference type="Pfam" id="PF06026">
    <property type="entry name" value="Rib_5-P_isom_A"/>
    <property type="match status" value="1"/>
</dbReference>
<gene>
    <name evidence="2 3" type="primary">rpiA</name>
    <name evidence="3" type="ORF">JMJ56_12820</name>
</gene>
<feature type="binding site" evidence="2">
    <location>
        <begin position="98"/>
        <end position="101"/>
    </location>
    <ligand>
        <name>substrate</name>
    </ligand>
</feature>